<evidence type="ECO:0000313" key="1">
    <source>
        <dbReference type="EMBL" id="CAB4699332.1"/>
    </source>
</evidence>
<dbReference type="EMBL" id="CAEZYA010000007">
    <property type="protein sequence ID" value="CAB4699332.1"/>
    <property type="molecule type" value="Genomic_DNA"/>
</dbReference>
<dbReference type="InterPro" id="IPR011051">
    <property type="entry name" value="RmlC_Cupin_sf"/>
</dbReference>
<dbReference type="GO" id="GO:0005829">
    <property type="term" value="C:cytosol"/>
    <property type="evidence" value="ECO:0007669"/>
    <property type="project" value="TreeGrafter"/>
</dbReference>
<dbReference type="EMBL" id="CAFAAU010000008">
    <property type="protein sequence ID" value="CAB4802124.1"/>
    <property type="molecule type" value="Genomic_DNA"/>
</dbReference>
<proteinExistence type="predicted"/>
<gene>
    <name evidence="1" type="ORF">UFOPK2627_00383</name>
    <name evidence="2" type="ORF">UFOPK2879_00275</name>
    <name evidence="3" type="ORF">UFOPK3078_00436</name>
    <name evidence="4" type="ORF">UFOPK3288_00320</name>
    <name evidence="5" type="ORF">UFOPK3990_00440</name>
    <name evidence="6" type="ORF">UFOPK4245_00543</name>
</gene>
<evidence type="ECO:0000313" key="3">
    <source>
        <dbReference type="EMBL" id="CAB4802124.1"/>
    </source>
</evidence>
<dbReference type="CDD" id="cd00438">
    <property type="entry name" value="cupin_RmlC"/>
    <property type="match status" value="1"/>
</dbReference>
<evidence type="ECO:0000313" key="5">
    <source>
        <dbReference type="EMBL" id="CAB4981602.1"/>
    </source>
</evidence>
<protein>
    <submittedName>
        <fullName evidence="6">Unannotated protein</fullName>
    </submittedName>
</protein>
<dbReference type="EMBL" id="CAFBLC010000007">
    <property type="protein sequence ID" value="CAB4854104.1"/>
    <property type="molecule type" value="Genomic_DNA"/>
</dbReference>
<dbReference type="EMBL" id="CAFBQD010000008">
    <property type="protein sequence ID" value="CAB5047648.1"/>
    <property type="molecule type" value="Genomic_DNA"/>
</dbReference>
<evidence type="ECO:0000313" key="4">
    <source>
        <dbReference type="EMBL" id="CAB4854104.1"/>
    </source>
</evidence>
<evidence type="ECO:0000313" key="2">
    <source>
        <dbReference type="EMBL" id="CAB4761371.1"/>
    </source>
</evidence>
<dbReference type="GO" id="GO:0008830">
    <property type="term" value="F:dTDP-4-dehydrorhamnose 3,5-epimerase activity"/>
    <property type="evidence" value="ECO:0007669"/>
    <property type="project" value="InterPro"/>
</dbReference>
<dbReference type="EMBL" id="CAFBOQ010000008">
    <property type="protein sequence ID" value="CAB4981602.1"/>
    <property type="molecule type" value="Genomic_DNA"/>
</dbReference>
<dbReference type="InterPro" id="IPR014710">
    <property type="entry name" value="RmlC-like_jellyroll"/>
</dbReference>
<dbReference type="SUPFAM" id="SSF51182">
    <property type="entry name" value="RmlC-like cupins"/>
    <property type="match status" value="1"/>
</dbReference>
<evidence type="ECO:0000313" key="6">
    <source>
        <dbReference type="EMBL" id="CAB5047648.1"/>
    </source>
</evidence>
<name>A0A6J7T5B3_9ZZZZ</name>
<organism evidence="6">
    <name type="scientific">freshwater metagenome</name>
    <dbReference type="NCBI Taxonomy" id="449393"/>
    <lineage>
        <taxon>unclassified sequences</taxon>
        <taxon>metagenomes</taxon>
        <taxon>ecological metagenomes</taxon>
    </lineage>
</organism>
<dbReference type="InterPro" id="IPR000888">
    <property type="entry name" value="RmlC-like"/>
</dbReference>
<dbReference type="EMBL" id="CAEZZN010000005">
    <property type="protein sequence ID" value="CAB4761371.1"/>
    <property type="molecule type" value="Genomic_DNA"/>
</dbReference>
<dbReference type="GO" id="GO:0000271">
    <property type="term" value="P:polysaccharide biosynthetic process"/>
    <property type="evidence" value="ECO:0007669"/>
    <property type="project" value="TreeGrafter"/>
</dbReference>
<reference evidence="6" key="1">
    <citation type="submission" date="2020-05" db="EMBL/GenBank/DDBJ databases">
        <authorList>
            <person name="Chiriac C."/>
            <person name="Salcher M."/>
            <person name="Ghai R."/>
            <person name="Kavagutti S V."/>
        </authorList>
    </citation>
    <scope>NUCLEOTIDE SEQUENCE</scope>
</reference>
<dbReference type="PANTHER" id="PTHR21047">
    <property type="entry name" value="DTDP-6-DEOXY-D-GLUCOSE-3,5 EPIMERASE"/>
    <property type="match status" value="1"/>
</dbReference>
<dbReference type="PANTHER" id="PTHR21047:SF2">
    <property type="entry name" value="THYMIDINE DIPHOSPHO-4-KETO-RHAMNOSE 3,5-EPIMERASE"/>
    <property type="match status" value="1"/>
</dbReference>
<dbReference type="AlphaFoldDB" id="A0A6J7T5B3"/>
<accession>A0A6J7T5B3</accession>
<dbReference type="Pfam" id="PF00908">
    <property type="entry name" value="dTDP_sugar_isom"/>
    <property type="match status" value="1"/>
</dbReference>
<dbReference type="Gene3D" id="2.60.120.10">
    <property type="entry name" value="Jelly Rolls"/>
    <property type="match status" value="1"/>
</dbReference>
<dbReference type="GO" id="GO:0019305">
    <property type="term" value="P:dTDP-rhamnose biosynthetic process"/>
    <property type="evidence" value="ECO:0007669"/>
    <property type="project" value="TreeGrafter"/>
</dbReference>
<sequence length="191" mass="20803">MEIIPLGIQGAWLASSKLHADSRGSFHEWFKFPEIKSVTGIDFDIAQANISESKRGVVRGIHYSLAAQGQMKWITCVNGAIKDVVADIRPDSSTYGKSISIDLRAGDGQMVFIEQGLGHGFAALSDETKVAYLVSSEFSPSDEFEINPLDPLLAINWGLPINEILLSSKDESAPSLKEREASLKLPTLKAK</sequence>